<gene>
    <name evidence="2" type="primary">phnX</name>
    <name evidence="3" type="ORF">PQU98_07090</name>
</gene>
<evidence type="ECO:0000313" key="3">
    <source>
        <dbReference type="EMBL" id="MDC7675886.1"/>
    </source>
</evidence>
<feature type="binding site" evidence="2">
    <location>
        <position position="16"/>
    </location>
    <ligand>
        <name>Mg(2+)</name>
        <dbReference type="ChEBI" id="CHEBI:18420"/>
    </ligand>
</feature>
<sequence length="260" mass="27260">MNAKPHRPQAVIFDWAGTMVDFGSLAPVIAMQQGFAASGVEVSEAEVRRPMGQAKRDHVAALLAQAEVAQRWQEKTGRAPAEDDIERIYASLDGLMRAAGTARAKLIPGARATFERLRVAGIRVGSSTGYTRAMMTPILTAAAAQGYEPELVVCAGETSQGRPAPLMLWKNFVELGVWPASEVVVVDDAPVGIAAGKAAGAFTVGVAACGNEMGLTEEAFAALTDDERGLGLDRARAALYAAGADVVIDTVADLPRLLSL</sequence>
<dbReference type="NCBIfam" id="TIGR01422">
    <property type="entry name" value="phosphonatase"/>
    <property type="match status" value="1"/>
</dbReference>
<dbReference type="HAMAP" id="MF_01375">
    <property type="entry name" value="PhnX"/>
    <property type="match status" value="1"/>
</dbReference>
<keyword evidence="2 3" id="KW-0378">Hydrolase</keyword>
<dbReference type="InterPro" id="IPR006323">
    <property type="entry name" value="Phosphonoacetald_hydro"/>
</dbReference>
<keyword evidence="2" id="KW-0479">Metal-binding</keyword>
<dbReference type="InterPro" id="IPR023214">
    <property type="entry name" value="HAD_sf"/>
</dbReference>
<comment type="similarity">
    <text evidence="2">Belongs to the HAD-like hydrolase superfamily. PhnX family.</text>
</comment>
<comment type="function">
    <text evidence="2">Involved in phosphonate degradation.</text>
</comment>
<protein>
    <recommendedName>
        <fullName evidence="2">Phosphonoacetaldehyde hydrolase</fullName>
        <shortName evidence="2">Phosphonatase</shortName>
        <ecNumber evidence="2">3.11.1.1</ecNumber>
    </recommendedName>
    <alternativeName>
        <fullName evidence="2">Phosphonoacetaldehyde phosphonohydrolase</fullName>
    </alternativeName>
</protein>
<dbReference type="PANTHER" id="PTHR43434:SF19">
    <property type="entry name" value="PHOSPHONOACETALDEHYDE HYDROLASE"/>
    <property type="match status" value="1"/>
</dbReference>
<dbReference type="InterPro" id="IPR006439">
    <property type="entry name" value="HAD-SF_hydro_IA"/>
</dbReference>
<dbReference type="EC" id="3.11.1.1" evidence="2"/>
<feature type="active site" description="Schiff-base intermediate with substrate" evidence="2">
    <location>
        <position position="55"/>
    </location>
</feature>
<comment type="cofactor">
    <cofactor evidence="2">
        <name>Mg(2+)</name>
        <dbReference type="ChEBI" id="CHEBI:18420"/>
    </cofactor>
    <text evidence="2">Binds 1 Mg(2+) ion per subunit.</text>
</comment>
<comment type="subunit">
    <text evidence="2">Homodimer.</text>
</comment>
<name>A0ABT5HI09_9CAUL</name>
<feature type="binding site" evidence="2">
    <location>
        <position position="14"/>
    </location>
    <ligand>
        <name>Mg(2+)</name>
        <dbReference type="ChEBI" id="CHEBI:18420"/>
    </ligand>
</feature>
<proteinExistence type="inferred from homology"/>
<dbReference type="InterPro" id="IPR023198">
    <property type="entry name" value="PGP-like_dom2"/>
</dbReference>
<dbReference type="SFLD" id="SFLDS00003">
    <property type="entry name" value="Haloacid_Dehalogenase"/>
    <property type="match status" value="1"/>
</dbReference>
<comment type="catalytic activity">
    <reaction evidence="2">
        <text>phosphonoacetaldehyde + H2O = acetaldehyde + phosphate + H(+)</text>
        <dbReference type="Rhea" id="RHEA:18905"/>
        <dbReference type="ChEBI" id="CHEBI:15343"/>
        <dbReference type="ChEBI" id="CHEBI:15377"/>
        <dbReference type="ChEBI" id="CHEBI:15378"/>
        <dbReference type="ChEBI" id="CHEBI:43474"/>
        <dbReference type="ChEBI" id="CHEBI:58383"/>
        <dbReference type="EC" id="3.11.1.1"/>
    </reaction>
</comment>
<evidence type="ECO:0000256" key="1">
    <source>
        <dbReference type="ARBA" id="ARBA00023270"/>
    </source>
</evidence>
<dbReference type="SFLD" id="SFLDG01135">
    <property type="entry name" value="C1.5.6:_HAD__Beta-PGM__Phospha"/>
    <property type="match status" value="1"/>
</dbReference>
<dbReference type="GO" id="GO:0050194">
    <property type="term" value="F:phosphonoacetaldehyde hydrolase activity"/>
    <property type="evidence" value="ECO:0007669"/>
    <property type="project" value="UniProtKB-EC"/>
</dbReference>
<dbReference type="Gene3D" id="3.40.50.1000">
    <property type="entry name" value="HAD superfamily/HAD-like"/>
    <property type="match status" value="1"/>
</dbReference>
<dbReference type="EMBL" id="JAQQKV010000001">
    <property type="protein sequence ID" value="MDC7675886.1"/>
    <property type="molecule type" value="Genomic_DNA"/>
</dbReference>
<dbReference type="SFLD" id="SFLDG01129">
    <property type="entry name" value="C1.5:_HAD__Beta-PGM__Phosphata"/>
    <property type="match status" value="1"/>
</dbReference>
<reference evidence="3 4" key="1">
    <citation type="submission" date="2023-01" db="EMBL/GenBank/DDBJ databases">
        <title>Novel species of the genus Asticcacaulis isolated from rivers.</title>
        <authorList>
            <person name="Lu H."/>
        </authorList>
    </citation>
    <scope>NUCLEOTIDE SEQUENCE [LARGE SCALE GENOMIC DNA]</scope>
    <source>
        <strain evidence="3 4">LKC15W</strain>
    </source>
</reference>
<keyword evidence="1 2" id="KW-0704">Schiff base</keyword>
<comment type="caution">
    <text evidence="3">The sequence shown here is derived from an EMBL/GenBank/DDBJ whole genome shotgun (WGS) entry which is preliminary data.</text>
</comment>
<feature type="active site" description="Nucleophile" evidence="2">
    <location>
        <position position="14"/>
    </location>
</feature>
<dbReference type="InterPro" id="IPR050155">
    <property type="entry name" value="HAD-like_hydrolase_sf"/>
</dbReference>
<dbReference type="RefSeq" id="WP_272744203.1">
    <property type="nucleotide sequence ID" value="NZ_JAQQKV010000001.1"/>
</dbReference>
<dbReference type="Proteomes" id="UP001218579">
    <property type="component" value="Unassembled WGS sequence"/>
</dbReference>
<evidence type="ECO:0000256" key="2">
    <source>
        <dbReference type="HAMAP-Rule" id="MF_01375"/>
    </source>
</evidence>
<evidence type="ECO:0000313" key="4">
    <source>
        <dbReference type="Proteomes" id="UP001218579"/>
    </source>
</evidence>
<dbReference type="Gene3D" id="1.10.150.240">
    <property type="entry name" value="Putative phosphatase, domain 2"/>
    <property type="match status" value="1"/>
</dbReference>
<dbReference type="SUPFAM" id="SSF56784">
    <property type="entry name" value="HAD-like"/>
    <property type="match status" value="1"/>
</dbReference>
<organism evidence="3 4">
    <name type="scientific">Asticcacaulis machinosus</name>
    <dbReference type="NCBI Taxonomy" id="2984211"/>
    <lineage>
        <taxon>Bacteria</taxon>
        <taxon>Pseudomonadati</taxon>
        <taxon>Pseudomonadota</taxon>
        <taxon>Alphaproteobacteria</taxon>
        <taxon>Caulobacterales</taxon>
        <taxon>Caulobacteraceae</taxon>
        <taxon>Asticcacaulis</taxon>
    </lineage>
</organism>
<dbReference type="NCBIfam" id="TIGR01509">
    <property type="entry name" value="HAD-SF-IA-v3"/>
    <property type="match status" value="1"/>
</dbReference>
<dbReference type="Pfam" id="PF00702">
    <property type="entry name" value="Hydrolase"/>
    <property type="match status" value="1"/>
</dbReference>
<keyword evidence="4" id="KW-1185">Reference proteome</keyword>
<accession>A0ABT5HI09</accession>
<dbReference type="PANTHER" id="PTHR43434">
    <property type="entry name" value="PHOSPHOGLYCOLATE PHOSPHATASE"/>
    <property type="match status" value="1"/>
</dbReference>
<keyword evidence="2" id="KW-0460">Magnesium</keyword>
<feature type="binding site" evidence="2">
    <location>
        <position position="188"/>
    </location>
    <ligand>
        <name>Mg(2+)</name>
        <dbReference type="ChEBI" id="CHEBI:18420"/>
    </ligand>
</feature>
<dbReference type="InterPro" id="IPR036412">
    <property type="entry name" value="HAD-like_sf"/>
</dbReference>